<dbReference type="EMBL" id="JAMTCD010000016">
    <property type="protein sequence ID" value="MCT7942627.1"/>
    <property type="molecule type" value="Genomic_DNA"/>
</dbReference>
<evidence type="ECO:0000313" key="3">
    <source>
        <dbReference type="Proteomes" id="UP001155546"/>
    </source>
</evidence>
<dbReference type="Proteomes" id="UP001155546">
    <property type="component" value="Unassembled WGS sequence"/>
</dbReference>
<feature type="transmembrane region" description="Helical" evidence="1">
    <location>
        <begin position="95"/>
        <end position="111"/>
    </location>
</feature>
<gene>
    <name evidence="2" type="ORF">NE535_12595</name>
</gene>
<keyword evidence="1" id="KW-1133">Transmembrane helix</keyword>
<name>A0A9X2WPE8_9GAMM</name>
<sequence>MNKHAETLKLLSKEGDIIESISDKFEHFDSLKWLHSEGFINGKRSVTDTSDAFWHVSITQAGIEYIARYKKSNAPWYKKLFYWDTFERLMKTTKFIYWFVFVMGVAILNYANS</sequence>
<proteinExistence type="predicted"/>
<evidence type="ECO:0000256" key="1">
    <source>
        <dbReference type="SAM" id="Phobius"/>
    </source>
</evidence>
<keyword evidence="1" id="KW-0812">Transmembrane</keyword>
<keyword evidence="3" id="KW-1185">Reference proteome</keyword>
<protein>
    <submittedName>
        <fullName evidence="2">Uncharacterized protein</fullName>
    </submittedName>
</protein>
<accession>A0A9X2WPE8</accession>
<dbReference type="AlphaFoldDB" id="A0A9X2WPE8"/>
<keyword evidence="1" id="KW-0472">Membrane</keyword>
<reference evidence="2" key="1">
    <citation type="journal article" date="2023" name="Int. J. Syst. Evol. Microbiol.">
        <title>&lt;i&gt;Shewanella septentrionalis&lt;/i&gt; sp. nov. and &lt;i&gt;Shewanella holmiensis&lt;/i&gt; sp. nov., isolated from Baltic Sea water and sediments.</title>
        <authorList>
            <person name="Martin-Rodriguez A.J."/>
            <person name="Thorell K."/>
            <person name="Joffre E."/>
            <person name="Jensie-Markopoulos S."/>
            <person name="Moore E.R.B."/>
            <person name="Sjoling A."/>
        </authorList>
    </citation>
    <scope>NUCLEOTIDE SEQUENCE</scope>
    <source>
        <strain evidence="2">SP1S2-7</strain>
    </source>
</reference>
<comment type="caution">
    <text evidence="2">The sequence shown here is derived from an EMBL/GenBank/DDBJ whole genome shotgun (WGS) entry which is preliminary data.</text>
</comment>
<evidence type="ECO:0000313" key="2">
    <source>
        <dbReference type="EMBL" id="MCT7942627.1"/>
    </source>
</evidence>
<organism evidence="2 3">
    <name type="scientific">Shewanella holmiensis</name>
    <dbReference type="NCBI Taxonomy" id="2952222"/>
    <lineage>
        <taxon>Bacteria</taxon>
        <taxon>Pseudomonadati</taxon>
        <taxon>Pseudomonadota</taxon>
        <taxon>Gammaproteobacteria</taxon>
        <taxon>Alteromonadales</taxon>
        <taxon>Shewanellaceae</taxon>
        <taxon>Shewanella</taxon>
    </lineage>
</organism>
<dbReference type="RefSeq" id="WP_261298987.1">
    <property type="nucleotide sequence ID" value="NZ_JAMTCD010000016.1"/>
</dbReference>